<organism evidence="3 4">
    <name type="scientific">Tilletia caries</name>
    <name type="common">wheat bunt fungus</name>
    <dbReference type="NCBI Taxonomy" id="13290"/>
    <lineage>
        <taxon>Eukaryota</taxon>
        <taxon>Fungi</taxon>
        <taxon>Dikarya</taxon>
        <taxon>Basidiomycota</taxon>
        <taxon>Ustilaginomycotina</taxon>
        <taxon>Exobasidiomycetes</taxon>
        <taxon>Tilletiales</taxon>
        <taxon>Tilletiaceae</taxon>
        <taxon>Tilletia</taxon>
    </lineage>
</organism>
<protein>
    <submittedName>
        <fullName evidence="3">Uncharacterized protein</fullName>
    </submittedName>
</protein>
<feature type="compositionally biased region" description="Polar residues" evidence="1">
    <location>
        <begin position="339"/>
        <end position="361"/>
    </location>
</feature>
<accession>A0A177UC27</accession>
<feature type="compositionally biased region" description="Polar residues" evidence="1">
    <location>
        <begin position="70"/>
        <end position="81"/>
    </location>
</feature>
<gene>
    <name evidence="3" type="ORF">A4X03_0g9014</name>
    <name evidence="2" type="ORF">JKIAZH3_G130</name>
</gene>
<dbReference type="Proteomes" id="UP000836402">
    <property type="component" value="Unassembled WGS sequence"/>
</dbReference>
<keyword evidence="5" id="KW-1185">Reference proteome</keyword>
<evidence type="ECO:0000313" key="5">
    <source>
        <dbReference type="Proteomes" id="UP000836402"/>
    </source>
</evidence>
<dbReference type="EMBL" id="CAJHJG010005706">
    <property type="protein sequence ID" value="CAD6952024.1"/>
    <property type="molecule type" value="Genomic_DNA"/>
</dbReference>
<evidence type="ECO:0000313" key="3">
    <source>
        <dbReference type="EMBL" id="KAE8237884.1"/>
    </source>
</evidence>
<comment type="caution">
    <text evidence="3">The sequence shown here is derived from an EMBL/GenBank/DDBJ whole genome shotgun (WGS) entry which is preliminary data.</text>
</comment>
<dbReference type="EMBL" id="LWDD02003174">
    <property type="protein sequence ID" value="KAE8237884.1"/>
    <property type="molecule type" value="Genomic_DNA"/>
</dbReference>
<feature type="compositionally biased region" description="Polar residues" evidence="1">
    <location>
        <begin position="89"/>
        <end position="99"/>
    </location>
</feature>
<reference evidence="3" key="2">
    <citation type="journal article" date="2019" name="IMA Fungus">
        <title>Genome sequencing and comparison of five Tilletia species to identify candidate genes for the detection of regulated species infecting wheat.</title>
        <authorList>
            <person name="Nguyen H.D.T."/>
            <person name="Sultana T."/>
            <person name="Kesanakurti P."/>
            <person name="Hambleton S."/>
        </authorList>
    </citation>
    <scope>NUCLEOTIDE SEQUENCE</scope>
    <source>
        <strain evidence="3">DAOMC 238032</strain>
    </source>
</reference>
<proteinExistence type="predicted"/>
<dbReference type="AlphaFoldDB" id="A0A177UC27"/>
<feature type="region of interest" description="Disordered" evidence="1">
    <location>
        <begin position="335"/>
        <end position="361"/>
    </location>
</feature>
<name>A0A177UC27_9BASI</name>
<reference evidence="3" key="1">
    <citation type="submission" date="2016-04" db="EMBL/GenBank/DDBJ databases">
        <authorList>
            <person name="Nguyen H.D."/>
            <person name="Kesanakurti P."/>
            <person name="Cullis J."/>
            <person name="Levesque C.A."/>
            <person name="Hambleton S."/>
        </authorList>
    </citation>
    <scope>NUCLEOTIDE SEQUENCE</scope>
    <source>
        <strain evidence="3">DAOMC 238032</strain>
    </source>
</reference>
<feature type="region of interest" description="Disordered" evidence="1">
    <location>
        <begin position="250"/>
        <end position="283"/>
    </location>
</feature>
<evidence type="ECO:0000313" key="4">
    <source>
        <dbReference type="Proteomes" id="UP000077671"/>
    </source>
</evidence>
<reference evidence="2" key="3">
    <citation type="submission" date="2020-10" db="EMBL/GenBank/DDBJ databases">
        <authorList>
            <person name="Sedaghatjoo S."/>
        </authorList>
    </citation>
    <scope>NUCLEOTIDE SEQUENCE</scope>
    <source>
        <strain evidence="2">AZH3</strain>
    </source>
</reference>
<dbReference type="Proteomes" id="UP000077671">
    <property type="component" value="Unassembled WGS sequence"/>
</dbReference>
<evidence type="ECO:0000313" key="2">
    <source>
        <dbReference type="EMBL" id="CAD6952024.1"/>
    </source>
</evidence>
<feature type="region of interest" description="Disordered" evidence="1">
    <location>
        <begin position="52"/>
        <end position="99"/>
    </location>
</feature>
<evidence type="ECO:0000256" key="1">
    <source>
        <dbReference type="SAM" id="MobiDB-lite"/>
    </source>
</evidence>
<sequence>MTRSLHEALAPQPAYDDACLRPMYDDTAALSAWCTTTPKYAPSANDDAQAAAGTALRSVADPSCGKTETEVPTSIQMTSAERSARAETTRSGTPRHNTTTGRYEVRRHLPARLKPTAAHTYNPLVDLTPDNPYVGSHPPPNDSTARVPPCPFCTAPQQQHPSYVKALKYLAATGFQLADPTLAPLVQNPAAAVTVALSVACALITQRNDSLEIPSMCDATEKRGTECFAVDNNRSRRRPTAALGITARTSLAKHKSATPSSRQPGHFLRDGMFENADSPSDNQFNSLQRELRQTLPEGEVYPVKFSPLNSPSSAGSLYRARSTARVSAYSPVEPISSLLAPSTNPSITVPSKSASAKTRFG</sequence>